<protein>
    <submittedName>
        <fullName evidence="2">Cobalamin biosynthesis protein</fullName>
    </submittedName>
</protein>
<dbReference type="InterPro" id="IPR002750">
    <property type="entry name" value="CobE/GbiG_C"/>
</dbReference>
<dbReference type="EMBL" id="JAPIUZ010000005">
    <property type="protein sequence ID" value="MCX2564316.1"/>
    <property type="molecule type" value="Genomic_DNA"/>
</dbReference>
<dbReference type="SUPFAM" id="SSF159664">
    <property type="entry name" value="CobE/GbiG C-terminal domain-like"/>
    <property type="match status" value="1"/>
</dbReference>
<feature type="domain" description="CobE/GbiG C-terminal" evidence="1">
    <location>
        <begin position="7"/>
        <end position="124"/>
    </location>
</feature>
<accession>A0ABT3QGA4</accession>
<dbReference type="Gene3D" id="3.30.420.180">
    <property type="entry name" value="CobE/GbiG C-terminal domain"/>
    <property type="match status" value="1"/>
</dbReference>
<gene>
    <name evidence="2" type="ORF">OQ497_10135</name>
</gene>
<comment type="caution">
    <text evidence="2">The sequence shown here is derived from an EMBL/GenBank/DDBJ whole genome shotgun (WGS) entry which is preliminary data.</text>
</comment>
<evidence type="ECO:0000259" key="1">
    <source>
        <dbReference type="Pfam" id="PF01890"/>
    </source>
</evidence>
<evidence type="ECO:0000313" key="2">
    <source>
        <dbReference type="EMBL" id="MCX2564316.1"/>
    </source>
</evidence>
<organism evidence="2 3">
    <name type="scientific">Acetobacter thailandicus</name>
    <dbReference type="NCBI Taxonomy" id="1502842"/>
    <lineage>
        <taxon>Bacteria</taxon>
        <taxon>Pseudomonadati</taxon>
        <taxon>Pseudomonadota</taxon>
        <taxon>Alphaproteobacteria</taxon>
        <taxon>Acetobacterales</taxon>
        <taxon>Acetobacteraceae</taxon>
        <taxon>Acetobacter</taxon>
    </lineage>
</organism>
<dbReference type="Pfam" id="PF01890">
    <property type="entry name" value="CbiG_C"/>
    <property type="match status" value="1"/>
</dbReference>
<proteinExistence type="predicted"/>
<dbReference type="InterPro" id="IPR036518">
    <property type="entry name" value="CobE/GbiG_C_sf"/>
</dbReference>
<reference evidence="2 3" key="1">
    <citation type="submission" date="2022-11" db="EMBL/GenBank/DDBJ databases">
        <title>Genome sequencing of Acetobacter type strain.</title>
        <authorList>
            <person name="Heo J."/>
            <person name="Lee D."/>
            <person name="Han B.-H."/>
            <person name="Hong S.-B."/>
            <person name="Kwon S.-W."/>
        </authorList>
    </citation>
    <scope>NUCLEOTIDE SEQUENCE [LARGE SCALE GENOMIC DNA]</scope>
    <source>
        <strain evidence="2 3">KACC 21253</strain>
    </source>
</reference>
<dbReference type="RefSeq" id="WP_173559754.1">
    <property type="nucleotide sequence ID" value="NZ_JAPIUZ010000005.1"/>
</dbReference>
<evidence type="ECO:0000313" key="3">
    <source>
        <dbReference type="Proteomes" id="UP001301152"/>
    </source>
</evidence>
<name>A0ABT3QGA4_9PROT</name>
<keyword evidence="3" id="KW-1185">Reference proteome</keyword>
<sequence length="129" mass="13629">MKFYRTIAGLGWNSHATAEQAVHIVQEMMCHYDVVNLTCLAVPAFKTSRQLAGDVAAMLDVPLCWVNDAELADIQPFCLTYSDVARRLTGFASVAEGCALVAAGAEAQLYGPGQKHGGIVCALAGGKKA</sequence>
<dbReference type="Proteomes" id="UP001301152">
    <property type="component" value="Unassembled WGS sequence"/>
</dbReference>